<dbReference type="EMBL" id="CAADIL010000034">
    <property type="protein sequence ID" value="VFR83646.1"/>
    <property type="molecule type" value="Genomic_DNA"/>
</dbReference>
<evidence type="ECO:0000313" key="9">
    <source>
        <dbReference type="EMBL" id="VFR75550.1"/>
    </source>
</evidence>
<dbReference type="EMBL" id="CAADIN010000017">
    <property type="protein sequence ID" value="VFR88909.1"/>
    <property type="molecule type" value="Genomic_DNA"/>
</dbReference>
<dbReference type="EMBL" id="CAADIM010000030">
    <property type="protein sequence ID" value="VFR89149.1"/>
    <property type="molecule type" value="Genomic_DNA"/>
</dbReference>
<dbReference type="EMBL" id="CAADIH010000006">
    <property type="protein sequence ID" value="VFR37708.1"/>
    <property type="molecule type" value="Genomic_DNA"/>
</dbReference>
<evidence type="ECO:0000313" key="11">
    <source>
        <dbReference type="EMBL" id="VFR88909.1"/>
    </source>
</evidence>
<evidence type="ECO:0000313" key="4">
    <source>
        <dbReference type="EMBL" id="VFR34235.1"/>
    </source>
</evidence>
<sequence length="37" mass="3880">MAGRKMGEDSAHCSWGLGGLRVGGVPGVQPRMLRESP</sequence>
<evidence type="ECO:0000313" key="7">
    <source>
        <dbReference type="EMBL" id="VFR37708.1"/>
    </source>
</evidence>
<evidence type="ECO:0000313" key="6">
    <source>
        <dbReference type="EMBL" id="VFR37177.1"/>
    </source>
</evidence>
<reference evidence="7" key="1">
    <citation type="submission" date="2019-03" db="EMBL/GenBank/DDBJ databases">
        <authorList>
            <person name="Danneels B."/>
        </authorList>
    </citation>
    <scope>NUCLEOTIDE SEQUENCE</scope>
</reference>
<dbReference type="EMBL" id="CAADIE010000003">
    <property type="protein sequence ID" value="VFR34235.1"/>
    <property type="molecule type" value="Genomic_DNA"/>
</dbReference>
<name>A0A484QGY9_9ZZZZ</name>
<dbReference type="EMBL" id="CAADHZ010000027">
    <property type="protein sequence ID" value="VFR37177.1"/>
    <property type="molecule type" value="Genomic_DNA"/>
</dbReference>
<feature type="region of interest" description="Disordered" evidence="1">
    <location>
        <begin position="1"/>
        <end position="37"/>
    </location>
</feature>
<evidence type="ECO:0000313" key="12">
    <source>
        <dbReference type="EMBL" id="VFR89149.1"/>
    </source>
</evidence>
<dbReference type="EMBL" id="CAADIF010000004">
    <property type="protein sequence ID" value="VFR59166.1"/>
    <property type="molecule type" value="Genomic_DNA"/>
</dbReference>
<evidence type="ECO:0000313" key="2">
    <source>
        <dbReference type="EMBL" id="VFR20317.1"/>
    </source>
</evidence>
<feature type="compositionally biased region" description="Gly residues" evidence="1">
    <location>
        <begin position="16"/>
        <end position="26"/>
    </location>
</feature>
<dbReference type="EMBL" id="CAADIB010000003">
    <property type="protein sequence ID" value="VFR20317.1"/>
    <property type="molecule type" value="Genomic_DNA"/>
</dbReference>
<evidence type="ECO:0000313" key="3">
    <source>
        <dbReference type="EMBL" id="VFR21868.1"/>
    </source>
</evidence>
<dbReference type="EMBL" id="CAADIJ010000020">
    <property type="protein sequence ID" value="VFR75550.1"/>
    <property type="molecule type" value="Genomic_DNA"/>
</dbReference>
<organism evidence="7">
    <name type="scientific">plant metagenome</name>
    <dbReference type="NCBI Taxonomy" id="1297885"/>
    <lineage>
        <taxon>unclassified sequences</taxon>
        <taxon>metagenomes</taxon>
        <taxon>organismal metagenomes</taxon>
    </lineage>
</organism>
<evidence type="ECO:0000313" key="5">
    <source>
        <dbReference type="EMBL" id="VFR35319.1"/>
    </source>
</evidence>
<evidence type="ECO:0000313" key="10">
    <source>
        <dbReference type="EMBL" id="VFR83646.1"/>
    </source>
</evidence>
<proteinExistence type="predicted"/>
<evidence type="ECO:0000313" key="8">
    <source>
        <dbReference type="EMBL" id="VFR59166.1"/>
    </source>
</evidence>
<dbReference type="AlphaFoldDB" id="A0A484QGY9"/>
<protein>
    <submittedName>
        <fullName evidence="7">Uncharacterized protein</fullName>
    </submittedName>
</protein>
<gene>
    <name evidence="3" type="ORF">ANDA3_1818</name>
    <name evidence="6" type="ORF">ANDO1_1756</name>
    <name evidence="2" type="ORF">ANDO2_1663</name>
    <name evidence="5" type="ORF">ANK1_1587</name>
    <name evidence="8" type="ORF">ANK2_1588</name>
    <name evidence="4" type="ORF">BER1_1800</name>
    <name evidence="7" type="ORF">BER2_1762</name>
    <name evidence="10" type="ORF">DAR2_1686</name>
    <name evidence="9" type="ORF">DAR3_1683</name>
    <name evidence="12" type="ORF">ISE1_1555</name>
    <name evidence="11" type="ORF">ISE2_1593</name>
</gene>
<feature type="compositionally biased region" description="Basic and acidic residues" evidence="1">
    <location>
        <begin position="1"/>
        <end position="11"/>
    </location>
</feature>
<dbReference type="EMBL" id="CAADIA010000007">
    <property type="protein sequence ID" value="VFR35319.1"/>
    <property type="molecule type" value="Genomic_DNA"/>
</dbReference>
<evidence type="ECO:0000256" key="1">
    <source>
        <dbReference type="SAM" id="MobiDB-lite"/>
    </source>
</evidence>
<dbReference type="EMBL" id="CAADIC010000002">
    <property type="protein sequence ID" value="VFR21868.1"/>
    <property type="molecule type" value="Genomic_DNA"/>
</dbReference>
<accession>A0A484QGY9</accession>